<reference evidence="10" key="1">
    <citation type="submission" date="2024-04" db="EMBL/GenBank/DDBJ databases">
        <authorList>
            <person name="Shaw F."/>
            <person name="Minotto A."/>
        </authorList>
    </citation>
    <scope>NUCLEOTIDE SEQUENCE [LARGE SCALE GENOMIC DNA]</scope>
</reference>
<keyword evidence="10" id="KW-1185">Reference proteome</keyword>
<evidence type="ECO:0000313" key="10">
    <source>
        <dbReference type="Proteomes" id="UP001497453"/>
    </source>
</evidence>
<evidence type="ECO:0000256" key="1">
    <source>
        <dbReference type="ARBA" id="ARBA00022741"/>
    </source>
</evidence>
<dbReference type="Proteomes" id="UP001497453">
    <property type="component" value="Chromosome 1"/>
</dbReference>
<proteinExistence type="predicted"/>
<keyword evidence="2 5" id="KW-0378">Hydrolase</keyword>
<keyword evidence="1 5" id="KW-0547">Nucleotide-binding</keyword>
<feature type="compositionally biased region" description="Basic and acidic residues" evidence="7">
    <location>
        <begin position="163"/>
        <end position="177"/>
    </location>
</feature>
<sequence length="2165" mass="245945">MVFITKDIQARRSVDLSVFDPMVLRDQMAVESVWSSFEHKLFDPGVDKERVLNDILEYPRLFEFIFSSISSASAEYLQAFIVQSFPASASGFVASIAARLLSQISLFMTSLDLIPDAATSFRTVQLAAPVLSVISASFPGCDESPISPVSPVSPVSLSRKGTSQREKKKEAREKRRSIADSKPFKDLGLDVPESKEEAESLVNEILLGQRRILEHYLDVLRRPALAESIRLAYIPTIISQPEPTIASNDTVVPNATEELTAATIESTPSVYPRVQPLRAALHFDTPEGFGDWRILIPSNANRDLRDARKKNAVLFEIIVKKIKELSNGQFSPDNHKRLNRGTTNIPVYEAKMTRDSRLVYQIDCERDFETGVDRQVIRIFGIYTHTQLDRFDWEVLGARLAKRGNEYRERCKVRDQPNQPRNHVISPASFPPQAEGAQQELRLQIPGCRSDDKEEISVMLEKFVAFSQAFLNGVLAGEEGAHVFQMSATEQEIVKHIGSSYVLGRSGTGKTTTMIFKILGIERAWQDTRDALAGSVPKPRQIFVTQSRMLAEKVEEYYEKVSMSQGVGRAVGRRTRIHVNVDEERDWGQDLPSRFSELQDEHFPLFLTFDHLCKMLENDFDLRQCYSGEGPLINHLSERQASCVSYRKFKSSYWPHFPQTLTKVLEPSLVFAEFMGIIKGSEKSLLSPTGYLCREDYLALSRRTAGMFATQREQLYDLFEGFLRLKRKREEYDAADRTRALLQALNEHGIPGKKVDFLYVDEAQDNLLIDALVARSICGNADGLFWAGDTAQTISAGSAFRFKDLKAFLYRIEKACRADSPKNFRKAVQPKAFQLAINYRSHGGIVSFAQTVIHIITQFWPHSIDILAEERGVGDGVKPIMFSGWDEHSIRFEQFLFGTSDNIVEFGATQCILVRDEAARDELRSRVGNIGMIMTLPESKGLEFNDVLLYNFFQDSDLALSQWRIVLNILQQDDFGQPSQLVDTRHNVVCRELKFLYVAITRARHNVWIADCSDKGNPMRDVWLSREQVQICTPADEVPKLAVSSAQEEWAEAGHMLFKNGTYRQAVHCYERAGLYRERDVAIAYDLRQSALSLPVTSDSRDGALVEAAEAFVSCAAASSQPEEVKEYYRLAAGCFAEANVHQRAAEAYRSAEDYTESAKAYRKAEMFDDAVQIVHEHDADVDPTAAESIIAVAKLHYFREHQVQRAGRLFACQDEAIEYTEDFGFNMAKVELLENMGQVLDAAELHAAEGRFVQAINLMLRRPEDPIHGKQAVQYLLAGLWRFFSFATTSQCDTTEEQARSILELADQVLQSCSPSGHERLQIVIFQAIARRDVDSLRRLAFQIHQEFNDTFTTLLCLDHVFNESLAIPRSATCHEISSVLEAFLVYVRQLEKVAYLSDPCNVIGMQRLFAFQKPDEDLVVVAAGTFLHPIARQNAISVLGTSVGDDITMRACDFSVMLQHTIRDRLRERVYHENGQCRSSANLFPCSLFALFGECKLLSCQKSHIASVMANQSFNIRVRICCQQILIYQTLHSLEGRSRQLAARRFWLDALYGNLYPIHPMLGSISIVDWTTIPEAPRAIQVANDWVQDRLYSLRPDIQYTAQYFLTTFLETSTLAFSLNHVNAQRYLGRIPCVRTRMPRSELLRDGQRYIVHDLLQALDGSGRLPISAGILFIQQICASRHHLDLSALCTFIEFIFGSFVIAHRIRMNATLHNTILPRAWLITLPTDPSVASRDTSRHWALALLRSVQDLLGDIYSEGNFEHLMSNKHAWYMKSSWQAINVMVLRIFRALCLFGCNIPFFRSHVLQMICSVYNPDRFIPLLHIRYVTAKGWDDLWSALRKTNTQFSSPFDELILLKDITKGPAHSLSGIRTIAYTSLHDALMNLRGGSHGPFHLPGNVSAPPVANEQENVLTSDSQGRNISVDTIAMTELLDRDEPQDDPKPSVHFLPRKENIDAAKIIQRAVRRFLRRRLDEEIRAACLIQYTYRRYRASRQTRLSGIAEARKRWFESCLMTCGDLRKPYRYYVLGPLPHALVCLEKVNGYASDEKAKAKRRLTDRYSQLEKVNEELDRSSRMYKQVTQLQQLLAPASDFHRAQDIGKLREQVQRIEVLVKSLPKDAVKEWKLDFRLAIRGIVQKAAPSKQKNVKKAKPVLNTEDLDELYF</sequence>
<feature type="coiled-coil region" evidence="6">
    <location>
        <begin position="2054"/>
        <end position="2084"/>
    </location>
</feature>
<dbReference type="InterPro" id="IPR039904">
    <property type="entry name" value="TRANK1"/>
</dbReference>
<feature type="domain" description="UvrD-like helicase ATP-binding" evidence="8">
    <location>
        <begin position="483"/>
        <end position="842"/>
    </location>
</feature>
<keyword evidence="4 5" id="KW-0067">ATP-binding</keyword>
<accession>A0ABP1CRR3</accession>
<dbReference type="PANTHER" id="PTHR21529:SF4">
    <property type="entry name" value="TPR AND ANKYRIN REPEAT-CONTAINING PROTEIN 1"/>
    <property type="match status" value="1"/>
</dbReference>
<keyword evidence="3 5" id="KW-0347">Helicase</keyword>
<evidence type="ECO:0000313" key="9">
    <source>
        <dbReference type="EMBL" id="CAL1697349.1"/>
    </source>
</evidence>
<dbReference type="PANTHER" id="PTHR21529">
    <property type="entry name" value="MAMMARY TURMOR VIRUS RECEPTOR HOMOLOG 1, 2 MTVR1, 2"/>
    <property type="match status" value="1"/>
</dbReference>
<evidence type="ECO:0000256" key="5">
    <source>
        <dbReference type="PROSITE-ProRule" id="PRU00560"/>
    </source>
</evidence>
<dbReference type="InterPro" id="IPR014016">
    <property type="entry name" value="UvrD-like_ATP-bd"/>
</dbReference>
<dbReference type="Gene3D" id="1.25.40.10">
    <property type="entry name" value="Tetratricopeptide repeat domain"/>
    <property type="match status" value="1"/>
</dbReference>
<evidence type="ECO:0000256" key="2">
    <source>
        <dbReference type="ARBA" id="ARBA00022801"/>
    </source>
</evidence>
<name>A0ABP1CRR3_9APHY</name>
<feature type="compositionally biased region" description="Low complexity" evidence="7">
    <location>
        <begin position="147"/>
        <end position="158"/>
    </location>
</feature>
<evidence type="ECO:0000259" key="8">
    <source>
        <dbReference type="PROSITE" id="PS51198"/>
    </source>
</evidence>
<gene>
    <name evidence="9" type="ORF">GFSPODELE1_LOCUS1614</name>
</gene>
<evidence type="ECO:0000256" key="3">
    <source>
        <dbReference type="ARBA" id="ARBA00022806"/>
    </source>
</evidence>
<protein>
    <recommendedName>
        <fullName evidence="8">UvrD-like helicase ATP-binding domain-containing protein</fullName>
    </recommendedName>
</protein>
<evidence type="ECO:0000256" key="7">
    <source>
        <dbReference type="SAM" id="MobiDB-lite"/>
    </source>
</evidence>
<feature type="binding site" evidence="5">
    <location>
        <begin position="504"/>
        <end position="511"/>
    </location>
    <ligand>
        <name>ATP</name>
        <dbReference type="ChEBI" id="CHEBI:30616"/>
    </ligand>
</feature>
<dbReference type="EMBL" id="OZ037944">
    <property type="protein sequence ID" value="CAL1697349.1"/>
    <property type="molecule type" value="Genomic_DNA"/>
</dbReference>
<dbReference type="PROSITE" id="PS51198">
    <property type="entry name" value="UVRD_HELICASE_ATP_BIND"/>
    <property type="match status" value="1"/>
</dbReference>
<dbReference type="SUPFAM" id="SSF48452">
    <property type="entry name" value="TPR-like"/>
    <property type="match status" value="1"/>
</dbReference>
<dbReference type="InterPro" id="IPR027417">
    <property type="entry name" value="P-loop_NTPase"/>
</dbReference>
<feature type="region of interest" description="Disordered" evidence="7">
    <location>
        <begin position="147"/>
        <end position="177"/>
    </location>
</feature>
<dbReference type="InterPro" id="IPR011990">
    <property type="entry name" value="TPR-like_helical_dom_sf"/>
</dbReference>
<dbReference type="Gene3D" id="3.40.50.300">
    <property type="entry name" value="P-loop containing nucleotide triphosphate hydrolases"/>
    <property type="match status" value="2"/>
</dbReference>
<evidence type="ECO:0000256" key="6">
    <source>
        <dbReference type="SAM" id="Coils"/>
    </source>
</evidence>
<dbReference type="SUPFAM" id="SSF52540">
    <property type="entry name" value="P-loop containing nucleoside triphosphate hydrolases"/>
    <property type="match status" value="1"/>
</dbReference>
<organism evidence="9 10">
    <name type="scientific">Somion occarium</name>
    <dbReference type="NCBI Taxonomy" id="3059160"/>
    <lineage>
        <taxon>Eukaryota</taxon>
        <taxon>Fungi</taxon>
        <taxon>Dikarya</taxon>
        <taxon>Basidiomycota</taxon>
        <taxon>Agaricomycotina</taxon>
        <taxon>Agaricomycetes</taxon>
        <taxon>Polyporales</taxon>
        <taxon>Cerrenaceae</taxon>
        <taxon>Somion</taxon>
    </lineage>
</organism>
<evidence type="ECO:0000256" key="4">
    <source>
        <dbReference type="ARBA" id="ARBA00022840"/>
    </source>
</evidence>
<keyword evidence="6" id="KW-0175">Coiled coil</keyword>